<proteinExistence type="predicted"/>
<dbReference type="EMBL" id="CM039435">
    <property type="protein sequence ID" value="KAI4317077.1"/>
    <property type="molecule type" value="Genomic_DNA"/>
</dbReference>
<accession>A0ACB9LZ68</accession>
<gene>
    <name evidence="1" type="ORF">L6164_024986</name>
</gene>
<sequence>MKLIGDRSITNDVTGDGQQGRTVLVGVKLDPRSRELLTWALVKVAESGDLVIALHVLDTITEGTASLLSLVKTFDSVLAVYEGFCNLKQVDLKLKVCRGASVQKLLVQQAKSCGATTVIVGTSKTHHAIRSTASVAKYCARKLPKYFSVLAVDNSKVAFHREAAEISADKVKLNEGSILSRKSFSAYSKKNLRNCESCAQLTALQENSAIELTLVLSDDHEKEKSLALVPIQKLDDVSKFSIVVQESNQSKPAWSRLHHAFLPKKQTQKSFMRNTSIFQQAIRQPSWHSSALVHPDHKQTNIKQDDDSTLYGDRGAMVPLGSDSIAPPLCRDLIGLPKELLGLLEKYSSSCRFYGFQELVSATANFLPENLVGKGGSSHVYRGRLLDGKEVAVKVLKPSQDSVKEFVQEIEIIGTLHHKNIISLSGFCFDDSNCLLVYDFLSRGSLEENLHVDKDCNAFGWRERYKVALGIAEAVDYLHNGSDQAVIHRDVKSSNILLSDDFEPKLSDFGLASWGSSASHNAITDVAGTFGYIAPEYVMHGKVTDKIDVYAFGVVLLELLSSRKPINNECPKGQESIVMWATPILKSGKLSELLDPCLGSDYDYCQIERMVLAATLCIRRAPRLRPQISLILKLLNGDEEVTSWAKQEISVAEELDRLDGEPVPTNIQSHLCLALLDLEDDIHSISSTEQTVSLENYLQGRWSRSSSFD</sequence>
<comment type="caution">
    <text evidence="1">The sequence shown here is derived from an EMBL/GenBank/DDBJ whole genome shotgun (WGS) entry which is preliminary data.</text>
</comment>
<evidence type="ECO:0000313" key="2">
    <source>
        <dbReference type="Proteomes" id="UP000828941"/>
    </source>
</evidence>
<protein>
    <submittedName>
        <fullName evidence="1">Uncharacterized protein</fullName>
    </submittedName>
</protein>
<reference evidence="1 2" key="1">
    <citation type="journal article" date="2022" name="DNA Res.">
        <title>Chromosomal-level genome assembly of the orchid tree Bauhinia variegata (Leguminosae; Cercidoideae) supports the allotetraploid origin hypothesis of Bauhinia.</title>
        <authorList>
            <person name="Zhong Y."/>
            <person name="Chen Y."/>
            <person name="Zheng D."/>
            <person name="Pang J."/>
            <person name="Liu Y."/>
            <person name="Luo S."/>
            <person name="Meng S."/>
            <person name="Qian L."/>
            <person name="Wei D."/>
            <person name="Dai S."/>
            <person name="Zhou R."/>
        </authorList>
    </citation>
    <scope>NUCLEOTIDE SEQUENCE [LARGE SCALE GENOMIC DNA]</scope>
    <source>
        <strain evidence="1">BV-YZ2020</strain>
    </source>
</reference>
<name>A0ACB9LZ68_BAUVA</name>
<organism evidence="1 2">
    <name type="scientific">Bauhinia variegata</name>
    <name type="common">Purple orchid tree</name>
    <name type="synonym">Phanera variegata</name>
    <dbReference type="NCBI Taxonomy" id="167791"/>
    <lineage>
        <taxon>Eukaryota</taxon>
        <taxon>Viridiplantae</taxon>
        <taxon>Streptophyta</taxon>
        <taxon>Embryophyta</taxon>
        <taxon>Tracheophyta</taxon>
        <taxon>Spermatophyta</taxon>
        <taxon>Magnoliopsida</taxon>
        <taxon>eudicotyledons</taxon>
        <taxon>Gunneridae</taxon>
        <taxon>Pentapetalae</taxon>
        <taxon>rosids</taxon>
        <taxon>fabids</taxon>
        <taxon>Fabales</taxon>
        <taxon>Fabaceae</taxon>
        <taxon>Cercidoideae</taxon>
        <taxon>Cercideae</taxon>
        <taxon>Bauhiniinae</taxon>
        <taxon>Bauhinia</taxon>
    </lineage>
</organism>
<evidence type="ECO:0000313" key="1">
    <source>
        <dbReference type="EMBL" id="KAI4317077.1"/>
    </source>
</evidence>
<keyword evidence="2" id="KW-1185">Reference proteome</keyword>
<dbReference type="Proteomes" id="UP000828941">
    <property type="component" value="Chromosome 10"/>
</dbReference>